<gene>
    <name evidence="9" type="ORF">PTTW11_08215</name>
</gene>
<feature type="transmembrane region" description="Helical" evidence="7">
    <location>
        <begin position="268"/>
        <end position="289"/>
    </location>
</feature>
<evidence type="ECO:0000256" key="2">
    <source>
        <dbReference type="ARBA" id="ARBA00022692"/>
    </source>
</evidence>
<feature type="transmembrane region" description="Helical" evidence="7">
    <location>
        <begin position="196"/>
        <end position="216"/>
    </location>
</feature>
<keyword evidence="3 7" id="KW-1133">Transmembrane helix</keyword>
<dbReference type="PANTHER" id="PTHR33048">
    <property type="entry name" value="PTH11-LIKE INTEGRAL MEMBRANE PROTEIN (AFU_ORTHOLOGUE AFUA_5G11245)"/>
    <property type="match status" value="1"/>
</dbReference>
<evidence type="ECO:0000256" key="6">
    <source>
        <dbReference type="SAM" id="MobiDB-lite"/>
    </source>
</evidence>
<feature type="transmembrane region" description="Helical" evidence="7">
    <location>
        <begin position="136"/>
        <end position="155"/>
    </location>
</feature>
<feature type="compositionally biased region" description="Basic and acidic residues" evidence="6">
    <location>
        <begin position="540"/>
        <end position="556"/>
    </location>
</feature>
<feature type="region of interest" description="Disordered" evidence="6">
    <location>
        <begin position="392"/>
        <end position="413"/>
    </location>
</feature>
<evidence type="ECO:0000256" key="4">
    <source>
        <dbReference type="ARBA" id="ARBA00023136"/>
    </source>
</evidence>
<feature type="region of interest" description="Disordered" evidence="6">
    <location>
        <begin position="528"/>
        <end position="571"/>
    </location>
</feature>
<evidence type="ECO:0000256" key="5">
    <source>
        <dbReference type="ARBA" id="ARBA00038359"/>
    </source>
</evidence>
<feature type="compositionally biased region" description="Polar residues" evidence="6">
    <location>
        <begin position="558"/>
        <end position="568"/>
    </location>
</feature>
<evidence type="ECO:0000313" key="9">
    <source>
        <dbReference type="EMBL" id="CAE7195815.1"/>
    </source>
</evidence>
<name>A0A6S6W8E9_9PLEO</name>
<dbReference type="GO" id="GO:0016020">
    <property type="term" value="C:membrane"/>
    <property type="evidence" value="ECO:0007669"/>
    <property type="project" value="UniProtKB-SubCell"/>
</dbReference>
<dbReference type="PANTHER" id="PTHR33048:SF167">
    <property type="entry name" value="INTEGRAL MEMBRANE PROTEIN"/>
    <property type="match status" value="1"/>
</dbReference>
<evidence type="ECO:0000256" key="3">
    <source>
        <dbReference type="ARBA" id="ARBA00022989"/>
    </source>
</evidence>
<evidence type="ECO:0000256" key="1">
    <source>
        <dbReference type="ARBA" id="ARBA00004141"/>
    </source>
</evidence>
<sequence>MDTNGSVTRSAASSPSLVYDRGPLYLAIVVTLVLFALLIYSLRLFTRAKLLRSFGADDGFMLLAALCAVGIFVTFTGAVELGVGKQYAKSSSSEGNTLELGPWIWALKSFHILGLGFVKLSAAFSLMSITNARCHPYLHIGRGVVLIGFILLVFWQSLEWFISILVHCLPLAAAWDSSYGDKAKCMSLSQSEDWGLANHLINAITSILLLMFALANAIGSKFKIWTELYLLMSVGLGLFACTAAIVQTNLVLTSWVSVGYRGNFNLSYITWGLAEVLATIIAVNLPTLLPLGKAISKPAAPTPASTPAPRLGAISGPVAGSAVHVTHGDVDSVVTTYPRSHNYTYSGQTIVYRPNTAYFPSSKKDISYDESNGSITRFYDDESNLEFDIETPSTRSTRKLTKPCPPSRFSGSTTCTRRVSEWSQLSGYTYFTDSGSDSDNAREKSGRARVSVQEVDTVMKGLGLQRKSSLGIWDPATIIESDNSDQEVETVQKKKHNSIPQIFLEIDGKRLSIPDSFEMESVSVNKDQPTAECTCPPTETRAKPEELRGERYDGRRASLQSEADSSEVTIIRSRHGSMCDLREIEGESESESPKRFSARDWISRVRS</sequence>
<feature type="region of interest" description="Disordered" evidence="6">
    <location>
        <begin position="583"/>
        <end position="607"/>
    </location>
</feature>
<dbReference type="EMBL" id="HG992983">
    <property type="protein sequence ID" value="CAE7195815.1"/>
    <property type="molecule type" value="Genomic_DNA"/>
</dbReference>
<dbReference type="Pfam" id="PF20684">
    <property type="entry name" value="Fung_rhodopsin"/>
    <property type="match status" value="1"/>
</dbReference>
<dbReference type="InterPro" id="IPR052337">
    <property type="entry name" value="SAT4-like"/>
</dbReference>
<feature type="transmembrane region" description="Helical" evidence="7">
    <location>
        <begin position="228"/>
        <end position="248"/>
    </location>
</feature>
<dbReference type="InterPro" id="IPR049326">
    <property type="entry name" value="Rhodopsin_dom_fungi"/>
</dbReference>
<comment type="subcellular location">
    <subcellularLocation>
        <location evidence="1">Membrane</location>
        <topology evidence="1">Multi-pass membrane protein</topology>
    </subcellularLocation>
</comment>
<protein>
    <recommendedName>
        <fullName evidence="8">Rhodopsin domain-containing protein</fullName>
    </recommendedName>
</protein>
<dbReference type="Proteomes" id="UP000472372">
    <property type="component" value="Chromosome 7"/>
</dbReference>
<comment type="similarity">
    <text evidence="5">Belongs to the SAT4 family.</text>
</comment>
<keyword evidence="4 7" id="KW-0472">Membrane</keyword>
<proteinExistence type="inferred from homology"/>
<feature type="transmembrane region" description="Helical" evidence="7">
    <location>
        <begin position="62"/>
        <end position="83"/>
    </location>
</feature>
<keyword evidence="2 7" id="KW-0812">Transmembrane</keyword>
<evidence type="ECO:0000259" key="8">
    <source>
        <dbReference type="Pfam" id="PF20684"/>
    </source>
</evidence>
<evidence type="ECO:0000256" key="7">
    <source>
        <dbReference type="SAM" id="Phobius"/>
    </source>
</evidence>
<organism evidence="9 10">
    <name type="scientific">Pyrenophora teres f. teres</name>
    <dbReference type="NCBI Taxonomy" id="97479"/>
    <lineage>
        <taxon>Eukaryota</taxon>
        <taxon>Fungi</taxon>
        <taxon>Dikarya</taxon>
        <taxon>Ascomycota</taxon>
        <taxon>Pezizomycotina</taxon>
        <taxon>Dothideomycetes</taxon>
        <taxon>Pleosporomycetidae</taxon>
        <taxon>Pleosporales</taxon>
        <taxon>Pleosporineae</taxon>
        <taxon>Pleosporaceae</taxon>
        <taxon>Pyrenophora</taxon>
    </lineage>
</organism>
<reference evidence="9" key="1">
    <citation type="submission" date="2021-02" db="EMBL/GenBank/DDBJ databases">
        <authorList>
            <person name="Syme A R."/>
            <person name="Syme A R."/>
            <person name="Moolhuijzen P."/>
        </authorList>
    </citation>
    <scope>NUCLEOTIDE SEQUENCE</scope>
    <source>
        <strain evidence="9">W1-1</strain>
    </source>
</reference>
<dbReference type="AlphaFoldDB" id="A0A6S6W8E9"/>
<accession>A0A6S6W8E9</accession>
<feature type="domain" description="Rhodopsin" evidence="8">
    <location>
        <begin position="42"/>
        <end position="291"/>
    </location>
</feature>
<feature type="transmembrane region" description="Helical" evidence="7">
    <location>
        <begin position="103"/>
        <end position="124"/>
    </location>
</feature>
<feature type="compositionally biased region" description="Low complexity" evidence="6">
    <location>
        <begin position="530"/>
        <end position="539"/>
    </location>
</feature>
<feature type="transmembrane region" description="Helical" evidence="7">
    <location>
        <begin position="24"/>
        <end position="42"/>
    </location>
</feature>
<evidence type="ECO:0000313" key="10">
    <source>
        <dbReference type="Proteomes" id="UP000472372"/>
    </source>
</evidence>